<gene>
    <name evidence="2" type="ORF">MMAD_21590</name>
</gene>
<name>A0A7I7XF93_9MYCO</name>
<keyword evidence="1" id="KW-0175">Coiled coil</keyword>
<evidence type="ECO:0000313" key="2">
    <source>
        <dbReference type="EMBL" id="BBZ27864.1"/>
    </source>
</evidence>
<dbReference type="EMBL" id="AP022610">
    <property type="protein sequence ID" value="BBZ27864.1"/>
    <property type="molecule type" value="Genomic_DNA"/>
</dbReference>
<evidence type="ECO:0000256" key="1">
    <source>
        <dbReference type="SAM" id="Coils"/>
    </source>
</evidence>
<feature type="coiled-coil region" evidence="1">
    <location>
        <begin position="17"/>
        <end position="84"/>
    </location>
</feature>
<keyword evidence="3" id="KW-1185">Reference proteome</keyword>
<proteinExistence type="predicted"/>
<dbReference type="Proteomes" id="UP000466517">
    <property type="component" value="Chromosome"/>
</dbReference>
<organism evidence="2 3">
    <name type="scientific">Mycolicibacterium madagascariense</name>
    <dbReference type="NCBI Taxonomy" id="212765"/>
    <lineage>
        <taxon>Bacteria</taxon>
        <taxon>Bacillati</taxon>
        <taxon>Actinomycetota</taxon>
        <taxon>Actinomycetes</taxon>
        <taxon>Mycobacteriales</taxon>
        <taxon>Mycobacteriaceae</taxon>
        <taxon>Mycolicibacterium</taxon>
    </lineage>
</organism>
<dbReference type="RefSeq" id="WP_163736373.1">
    <property type="nucleotide sequence ID" value="NZ_AP022610.1"/>
</dbReference>
<accession>A0A7I7XF93</accession>
<dbReference type="KEGG" id="mmag:MMAD_21590"/>
<sequence>MARNPYKEIAMQHEYDQERAERLILNLRVEIRGLKRRLRDERDAAESGLSPRWQKSVAQLRADCARYRKERNEARAALEALRRG</sequence>
<reference evidence="2 3" key="1">
    <citation type="journal article" date="2019" name="Emerg. Microbes Infect.">
        <title>Comprehensive subspecies identification of 175 nontuberculous mycobacteria species based on 7547 genomic profiles.</title>
        <authorList>
            <person name="Matsumoto Y."/>
            <person name="Kinjo T."/>
            <person name="Motooka D."/>
            <person name="Nabeya D."/>
            <person name="Jung N."/>
            <person name="Uechi K."/>
            <person name="Horii T."/>
            <person name="Iida T."/>
            <person name="Fujita J."/>
            <person name="Nakamura S."/>
        </authorList>
    </citation>
    <scope>NUCLEOTIDE SEQUENCE [LARGE SCALE GENOMIC DNA]</scope>
    <source>
        <strain evidence="2 3">JCM 13574</strain>
    </source>
</reference>
<protein>
    <submittedName>
        <fullName evidence="2">Uncharacterized protein</fullName>
    </submittedName>
</protein>
<evidence type="ECO:0000313" key="3">
    <source>
        <dbReference type="Proteomes" id="UP000466517"/>
    </source>
</evidence>
<dbReference type="AlphaFoldDB" id="A0A7I7XF93"/>